<dbReference type="OMA" id="HEDIIIM"/>
<evidence type="ECO:0000256" key="1">
    <source>
        <dbReference type="SAM" id="MobiDB-lite"/>
    </source>
</evidence>
<dbReference type="Proteomes" id="UP000217790">
    <property type="component" value="Unassembled WGS sequence"/>
</dbReference>
<evidence type="ECO:0000313" key="2">
    <source>
        <dbReference type="EMBL" id="PBK92901.1"/>
    </source>
</evidence>
<accession>A0A2H3DCD4</accession>
<feature type="region of interest" description="Disordered" evidence="1">
    <location>
        <begin position="315"/>
        <end position="393"/>
    </location>
</feature>
<proteinExistence type="predicted"/>
<feature type="compositionally biased region" description="Basic residues" evidence="1">
    <location>
        <begin position="365"/>
        <end position="378"/>
    </location>
</feature>
<dbReference type="EMBL" id="KZ293657">
    <property type="protein sequence ID" value="PBK92901.1"/>
    <property type="molecule type" value="Genomic_DNA"/>
</dbReference>
<keyword evidence="3" id="KW-1185">Reference proteome</keyword>
<gene>
    <name evidence="2" type="ORF">ARMGADRAFT_1012615</name>
</gene>
<dbReference type="InParanoid" id="A0A2H3DCD4"/>
<dbReference type="OrthoDB" id="2936072at2759"/>
<evidence type="ECO:0000313" key="3">
    <source>
        <dbReference type="Proteomes" id="UP000217790"/>
    </source>
</evidence>
<sequence>MSHDATSPGGHPVASESEEETRLPMKRKIEKDTDHSYTPRKEPGLHLVPDTTPDFNAAYKSDAPKDSKNRARNAAKYPGGFCFLTAKENTTGSAVVFAHLIDKSLSGDMDAIRTLEYHWGFEANTFNLHTHRNLLELCLEYHDVLDRNYAIFVPSHEDIIIMEEFTRLPIAEKRKKSAKKYFDYKEKLVQVRFFSLELPKEYTLHRWTLEKSGEGYKQTQEHTHFLHPFDQPELRNELQSHVSPFCLAWNAGKKLAKYTDLREVALKSGSADDVYDFRRLVNLFSTWSDVSQVPADFLGATLSMYLPVGSIQFPSESEDDDWQMKITPPAATKRQRTSRRGTNSAIDGPPTTVDDAPSPSEGAAHRTRSRKASLRSGKKASSVAGPSLGGTGR</sequence>
<organism evidence="2 3">
    <name type="scientific">Armillaria gallica</name>
    <name type="common">Bulbous honey fungus</name>
    <name type="synonym">Armillaria bulbosa</name>
    <dbReference type="NCBI Taxonomy" id="47427"/>
    <lineage>
        <taxon>Eukaryota</taxon>
        <taxon>Fungi</taxon>
        <taxon>Dikarya</taxon>
        <taxon>Basidiomycota</taxon>
        <taxon>Agaricomycotina</taxon>
        <taxon>Agaricomycetes</taxon>
        <taxon>Agaricomycetidae</taxon>
        <taxon>Agaricales</taxon>
        <taxon>Marasmiineae</taxon>
        <taxon>Physalacriaceae</taxon>
        <taxon>Armillaria</taxon>
    </lineage>
</organism>
<evidence type="ECO:0008006" key="4">
    <source>
        <dbReference type="Google" id="ProtNLM"/>
    </source>
</evidence>
<protein>
    <recommendedName>
        <fullName evidence="4">HNH nuclease domain-containing protein</fullName>
    </recommendedName>
</protein>
<feature type="compositionally biased region" description="Basic and acidic residues" evidence="1">
    <location>
        <begin position="20"/>
        <end position="44"/>
    </location>
</feature>
<reference evidence="3" key="1">
    <citation type="journal article" date="2017" name="Nat. Ecol. Evol.">
        <title>Genome expansion and lineage-specific genetic innovations in the forest pathogenic fungi Armillaria.</title>
        <authorList>
            <person name="Sipos G."/>
            <person name="Prasanna A.N."/>
            <person name="Walter M.C."/>
            <person name="O'Connor E."/>
            <person name="Balint B."/>
            <person name="Krizsan K."/>
            <person name="Kiss B."/>
            <person name="Hess J."/>
            <person name="Varga T."/>
            <person name="Slot J."/>
            <person name="Riley R."/>
            <person name="Boka B."/>
            <person name="Rigling D."/>
            <person name="Barry K."/>
            <person name="Lee J."/>
            <person name="Mihaltcheva S."/>
            <person name="LaButti K."/>
            <person name="Lipzen A."/>
            <person name="Waldron R."/>
            <person name="Moloney N.M."/>
            <person name="Sperisen C."/>
            <person name="Kredics L."/>
            <person name="Vagvoelgyi C."/>
            <person name="Patrignani A."/>
            <person name="Fitzpatrick D."/>
            <person name="Nagy I."/>
            <person name="Doyle S."/>
            <person name="Anderson J.B."/>
            <person name="Grigoriev I.V."/>
            <person name="Gueldener U."/>
            <person name="Muensterkoetter M."/>
            <person name="Nagy L.G."/>
        </authorList>
    </citation>
    <scope>NUCLEOTIDE SEQUENCE [LARGE SCALE GENOMIC DNA]</scope>
    <source>
        <strain evidence="3">Ar21-2</strain>
    </source>
</reference>
<dbReference type="AlphaFoldDB" id="A0A2H3DCD4"/>
<name>A0A2H3DCD4_ARMGA</name>
<feature type="region of interest" description="Disordered" evidence="1">
    <location>
        <begin position="1"/>
        <end position="53"/>
    </location>
</feature>